<proteinExistence type="predicted"/>
<sequence length="104" mass="11602">MTHETKLARALLDPQDVYETPNDVLNDPDLAESQKIEVLRRWEYDASELSVAEEEGMAQADGISLYQVLQALHQLVPDIDPDRSPPTKQGGLDRGALKPHLKKA</sequence>
<dbReference type="STRING" id="658057.SAMN04488032_103271"/>
<keyword evidence="3" id="KW-1185">Reference proteome</keyword>
<feature type="region of interest" description="Disordered" evidence="1">
    <location>
        <begin position="77"/>
        <end position="104"/>
    </location>
</feature>
<accession>A0A1Y5TMV3</accession>
<dbReference type="EMBL" id="FWFW01000016">
    <property type="protein sequence ID" value="SLN67714.1"/>
    <property type="molecule type" value="Genomic_DNA"/>
</dbReference>
<evidence type="ECO:0000313" key="2">
    <source>
        <dbReference type="EMBL" id="SLN67714.1"/>
    </source>
</evidence>
<reference evidence="2 3" key="1">
    <citation type="submission" date="2017-03" db="EMBL/GenBank/DDBJ databases">
        <authorList>
            <person name="Afonso C.L."/>
            <person name="Miller P.J."/>
            <person name="Scott M.A."/>
            <person name="Spackman E."/>
            <person name="Goraichik I."/>
            <person name="Dimitrov K.M."/>
            <person name="Suarez D.L."/>
            <person name="Swayne D.E."/>
        </authorList>
    </citation>
    <scope>NUCLEOTIDE SEQUENCE [LARGE SCALE GENOMIC DNA]</scope>
    <source>
        <strain evidence="2 3">CECT 7971</strain>
    </source>
</reference>
<dbReference type="AlphaFoldDB" id="A0A1Y5TMV3"/>
<dbReference type="Proteomes" id="UP000193307">
    <property type="component" value="Unassembled WGS sequence"/>
</dbReference>
<dbReference type="RefSeq" id="WP_085850657.1">
    <property type="nucleotide sequence ID" value="NZ_FNZV01000003.1"/>
</dbReference>
<name>A0A1Y5TMV3_9RHOB</name>
<protein>
    <submittedName>
        <fullName evidence="2">Uncharacterized protein</fullName>
    </submittedName>
</protein>
<organism evidence="2 3">
    <name type="scientific">Pacificibacter marinus</name>
    <dbReference type="NCBI Taxonomy" id="658057"/>
    <lineage>
        <taxon>Bacteria</taxon>
        <taxon>Pseudomonadati</taxon>
        <taxon>Pseudomonadota</taxon>
        <taxon>Alphaproteobacteria</taxon>
        <taxon>Rhodobacterales</taxon>
        <taxon>Roseobacteraceae</taxon>
        <taxon>Pacificibacter</taxon>
    </lineage>
</organism>
<dbReference type="OrthoDB" id="5405867at2"/>
<evidence type="ECO:0000313" key="3">
    <source>
        <dbReference type="Proteomes" id="UP000193307"/>
    </source>
</evidence>
<evidence type="ECO:0000256" key="1">
    <source>
        <dbReference type="SAM" id="MobiDB-lite"/>
    </source>
</evidence>
<gene>
    <name evidence="2" type="ORF">PAM7971_03586</name>
</gene>